<accession>A0A4V1MZS6</accession>
<proteinExistence type="predicted"/>
<gene>
    <name evidence="3" type="ORF">EO244_15275</name>
</gene>
<evidence type="ECO:0000256" key="1">
    <source>
        <dbReference type="SAM" id="SignalP"/>
    </source>
</evidence>
<feature type="chain" id="PRO_5020628931" description="Transglutaminase-like domain-containing protein" evidence="1">
    <location>
        <begin position="23"/>
        <end position="636"/>
    </location>
</feature>
<dbReference type="InterPro" id="IPR038765">
    <property type="entry name" value="Papain-like_cys_pep_sf"/>
</dbReference>
<dbReference type="SUPFAM" id="SSF54001">
    <property type="entry name" value="Cysteine proteinases"/>
    <property type="match status" value="1"/>
</dbReference>
<dbReference type="RefSeq" id="WP_129255555.1">
    <property type="nucleotide sequence ID" value="NZ_SAXA01000018.1"/>
</dbReference>
<evidence type="ECO:0000259" key="2">
    <source>
        <dbReference type="Pfam" id="PF01841"/>
    </source>
</evidence>
<name>A0A4V1MZS6_9BACT</name>
<dbReference type="Gene3D" id="3.10.620.30">
    <property type="match status" value="1"/>
</dbReference>
<evidence type="ECO:0000313" key="4">
    <source>
        <dbReference type="Proteomes" id="UP000289703"/>
    </source>
</evidence>
<dbReference type="EMBL" id="SAXA01000018">
    <property type="protein sequence ID" value="RXQ88489.1"/>
    <property type="molecule type" value="Genomic_DNA"/>
</dbReference>
<dbReference type="AlphaFoldDB" id="A0A4V1MZS6"/>
<dbReference type="Pfam" id="PF01841">
    <property type="entry name" value="Transglut_core"/>
    <property type="match status" value="1"/>
</dbReference>
<dbReference type="Proteomes" id="UP000289703">
    <property type="component" value="Unassembled WGS sequence"/>
</dbReference>
<keyword evidence="4" id="KW-1185">Reference proteome</keyword>
<dbReference type="OrthoDB" id="8595007at2"/>
<evidence type="ECO:0000313" key="3">
    <source>
        <dbReference type="EMBL" id="RXQ88489.1"/>
    </source>
</evidence>
<dbReference type="Gene3D" id="2.60.120.1130">
    <property type="match status" value="1"/>
</dbReference>
<organism evidence="3 4">
    <name type="scientific">Ancylomarina salipaludis</name>
    <dbReference type="NCBI Taxonomy" id="2501299"/>
    <lineage>
        <taxon>Bacteria</taxon>
        <taxon>Pseudomonadati</taxon>
        <taxon>Bacteroidota</taxon>
        <taxon>Bacteroidia</taxon>
        <taxon>Marinilabiliales</taxon>
        <taxon>Marinifilaceae</taxon>
        <taxon>Ancylomarina</taxon>
    </lineage>
</organism>
<reference evidence="3 4" key="1">
    <citation type="submission" date="2019-01" db="EMBL/GenBank/DDBJ databases">
        <title>Ancylomarina salipaludis sp. nov., isolated from a salt marsh.</title>
        <authorList>
            <person name="Yoon J.-H."/>
        </authorList>
    </citation>
    <scope>NUCLEOTIDE SEQUENCE [LARGE SCALE GENOMIC DNA]</scope>
    <source>
        <strain evidence="3 4">SHSM-M15</strain>
    </source>
</reference>
<keyword evidence="1" id="KW-0732">Signal</keyword>
<dbReference type="InterPro" id="IPR002931">
    <property type="entry name" value="Transglutaminase-like"/>
</dbReference>
<feature type="domain" description="Transglutaminase-like" evidence="2">
    <location>
        <begin position="279"/>
        <end position="352"/>
    </location>
</feature>
<feature type="signal peptide" evidence="1">
    <location>
        <begin position="1"/>
        <end position="22"/>
    </location>
</feature>
<protein>
    <recommendedName>
        <fullName evidence="2">Transglutaminase-like domain-containing protein</fullName>
    </recommendedName>
</protein>
<comment type="caution">
    <text evidence="3">The sequence shown here is derived from an EMBL/GenBank/DDBJ whole genome shotgun (WGS) entry which is preliminary data.</text>
</comment>
<sequence length="636" mass="74054">MNVIKKICLTLSLLSIVCVLKAQNDIRSWYQILNENDDKSAVISEWNTTFEFEKQANQMMPRVIKTDVCKIIPLCGRQLTRTYFTNSHKALQKYKIVSSKGNRRVKPVIGDQKDTDIFQTDGQFYHFSLNVTEKDQFIEFKIVTVYDDIRFFTREMIPDNQFFVKKRRVNLIKPTWLKLNIRDYNFDQAQVQKSDSVSVDGHQIIRYEFDHISSPVQCDYSPSAPHEIPHLFFSAEAYQLEETEWTPILKTTQDLYAWYKEMLGNSDLNSKSFASVLPEILKDKSSKQDSIRSIFYWVQDNIRYIAFEKGIDGFRPQSADLVFKNKYGDCKGMANLLKAMLNAAGFDARLSWLGTRDLPYNYATSSIAVDNHMICTLIDKEDKIFMDATERYVRLGDCGERIQSKEVLIEDGQSFIIDTIEVDGMPANRKNYNLKLGLKKKSLKGEMRFEYLGESQRRFFQFMSTVKLEDQKKAIVNLFDHEAQCEIDSIHPLPIKFNRDTNFVMQSRVLKSNALLKIGNEVYLGISDLTPYFNPYIDTLKCNKLYFKETINENVKVDFEIPDTLHLKSLPKSIRVQFNDVSFKAGFDSSNGRVSYFSQLQIPNRIFTTKELSNLLDILKQQKKYRSQKIVFETKL</sequence>